<proteinExistence type="predicted"/>
<name>A0A819FG31_9BILA</name>
<feature type="non-terminal residue" evidence="1">
    <location>
        <position position="1"/>
    </location>
</feature>
<sequence>IYRTVGMTHLGGEEDIDLAKADEISTLV</sequence>
<accession>A0A819FG31</accession>
<reference evidence="1" key="1">
    <citation type="submission" date="2021-02" db="EMBL/GenBank/DDBJ databases">
        <authorList>
            <person name="Nowell W R."/>
        </authorList>
    </citation>
    <scope>NUCLEOTIDE SEQUENCE</scope>
</reference>
<evidence type="ECO:0000313" key="1">
    <source>
        <dbReference type="EMBL" id="CAF3867944.1"/>
    </source>
</evidence>
<dbReference type="EMBL" id="CAJOBD010002254">
    <property type="protein sequence ID" value="CAF3867944.1"/>
    <property type="molecule type" value="Genomic_DNA"/>
</dbReference>
<comment type="caution">
    <text evidence="1">The sequence shown here is derived from an EMBL/GenBank/DDBJ whole genome shotgun (WGS) entry which is preliminary data.</text>
</comment>
<evidence type="ECO:0000313" key="2">
    <source>
        <dbReference type="Proteomes" id="UP000663836"/>
    </source>
</evidence>
<organism evidence="1 2">
    <name type="scientific">Rotaria sordida</name>
    <dbReference type="NCBI Taxonomy" id="392033"/>
    <lineage>
        <taxon>Eukaryota</taxon>
        <taxon>Metazoa</taxon>
        <taxon>Spiralia</taxon>
        <taxon>Gnathifera</taxon>
        <taxon>Rotifera</taxon>
        <taxon>Eurotatoria</taxon>
        <taxon>Bdelloidea</taxon>
        <taxon>Philodinida</taxon>
        <taxon>Philodinidae</taxon>
        <taxon>Rotaria</taxon>
    </lineage>
</organism>
<dbReference type="AlphaFoldDB" id="A0A819FG31"/>
<gene>
    <name evidence="1" type="ORF">JBS370_LOCUS19138</name>
</gene>
<dbReference type="Proteomes" id="UP000663836">
    <property type="component" value="Unassembled WGS sequence"/>
</dbReference>
<protein>
    <submittedName>
        <fullName evidence="1">Uncharacterized protein</fullName>
    </submittedName>
</protein>